<comment type="similarity">
    <text evidence="1 3">Belongs to the short-chain dehydrogenases/reductases (SDR) family.</text>
</comment>
<dbReference type="AlphaFoldDB" id="A0A4Q5LVX5"/>
<gene>
    <name evidence="5" type="ORF">EWM59_20190</name>
</gene>
<feature type="domain" description="Ketoreductase" evidence="4">
    <location>
        <begin position="2"/>
        <end position="182"/>
    </location>
</feature>
<sequence>MKVTLLTGASSGIGEAWADRLAAEKHNLVLVARSESKLKELSTTLSHKYGVSVQYIAIDLSQPQADLRIVEETEKRKLTVACLINNAGIGTAGDFTQLNLANELGMMQLNMMAVVSLTHHYLKQMRERNSGTIINVASMAAFMPAPFMAAYAASKAFVKSFTEALAEENRPFNIRIMLLCPGATETKFFETANINESDKKALLGKANIQTPDMVADEAMKGMKSQKIVVISGLTNRIGVKLGALLPNSVIAKFIAKGARSTFQKGYSYV</sequence>
<dbReference type="PRINTS" id="PR00081">
    <property type="entry name" value="GDHRDH"/>
</dbReference>
<name>A0A4Q5LVX5_9BACT</name>
<dbReference type="Proteomes" id="UP000293162">
    <property type="component" value="Unassembled WGS sequence"/>
</dbReference>
<organism evidence="5 6">
    <name type="scientific">Emticicia agri</name>
    <dbReference type="NCBI Taxonomy" id="2492393"/>
    <lineage>
        <taxon>Bacteria</taxon>
        <taxon>Pseudomonadati</taxon>
        <taxon>Bacteroidota</taxon>
        <taxon>Cytophagia</taxon>
        <taxon>Cytophagales</taxon>
        <taxon>Leadbetterellaceae</taxon>
        <taxon>Emticicia</taxon>
    </lineage>
</organism>
<dbReference type="InterPro" id="IPR020904">
    <property type="entry name" value="Sc_DH/Rdtase_CS"/>
</dbReference>
<dbReference type="InterPro" id="IPR002347">
    <property type="entry name" value="SDR_fam"/>
</dbReference>
<evidence type="ECO:0000313" key="5">
    <source>
        <dbReference type="EMBL" id="RYU93842.1"/>
    </source>
</evidence>
<dbReference type="PIRSF" id="PIRSF000126">
    <property type="entry name" value="11-beta-HSD1"/>
    <property type="match status" value="1"/>
</dbReference>
<dbReference type="InterPro" id="IPR036291">
    <property type="entry name" value="NAD(P)-bd_dom_sf"/>
</dbReference>
<protein>
    <submittedName>
        <fullName evidence="5">SDR family oxidoreductase</fullName>
    </submittedName>
</protein>
<keyword evidence="6" id="KW-1185">Reference proteome</keyword>
<proteinExistence type="inferred from homology"/>
<dbReference type="SUPFAM" id="SSF51735">
    <property type="entry name" value="NAD(P)-binding Rossmann-fold domains"/>
    <property type="match status" value="1"/>
</dbReference>
<dbReference type="CDD" id="cd05233">
    <property type="entry name" value="SDR_c"/>
    <property type="match status" value="1"/>
</dbReference>
<dbReference type="RefSeq" id="WP_130023061.1">
    <property type="nucleotide sequence ID" value="NZ_SEWF01000036.1"/>
</dbReference>
<evidence type="ECO:0000256" key="1">
    <source>
        <dbReference type="ARBA" id="ARBA00006484"/>
    </source>
</evidence>
<evidence type="ECO:0000259" key="4">
    <source>
        <dbReference type="SMART" id="SM00822"/>
    </source>
</evidence>
<dbReference type="SMART" id="SM00822">
    <property type="entry name" value="PKS_KR"/>
    <property type="match status" value="1"/>
</dbReference>
<dbReference type="OrthoDB" id="9808814at2"/>
<keyword evidence="2" id="KW-0560">Oxidoreductase</keyword>
<accession>A0A4Q5LVX5</accession>
<comment type="caution">
    <text evidence="5">The sequence shown here is derived from an EMBL/GenBank/DDBJ whole genome shotgun (WGS) entry which is preliminary data.</text>
</comment>
<reference evidence="5 6" key="1">
    <citation type="submission" date="2019-02" db="EMBL/GenBank/DDBJ databases">
        <title>Bacterial novel species Emticicia sp. 17J42-9 isolated from soil.</title>
        <authorList>
            <person name="Jung H.-Y."/>
        </authorList>
    </citation>
    <scope>NUCLEOTIDE SEQUENCE [LARGE SCALE GENOMIC DNA]</scope>
    <source>
        <strain evidence="5 6">17J42-9</strain>
    </source>
</reference>
<dbReference type="PANTHER" id="PTHR42901:SF1">
    <property type="entry name" value="ALCOHOL DEHYDROGENASE"/>
    <property type="match status" value="1"/>
</dbReference>
<dbReference type="EMBL" id="SEWF01000036">
    <property type="protein sequence ID" value="RYU93842.1"/>
    <property type="molecule type" value="Genomic_DNA"/>
</dbReference>
<dbReference type="InterPro" id="IPR057326">
    <property type="entry name" value="KR_dom"/>
</dbReference>
<dbReference type="PANTHER" id="PTHR42901">
    <property type="entry name" value="ALCOHOL DEHYDROGENASE"/>
    <property type="match status" value="1"/>
</dbReference>
<dbReference type="PRINTS" id="PR00080">
    <property type="entry name" value="SDRFAMILY"/>
</dbReference>
<dbReference type="GO" id="GO:0016491">
    <property type="term" value="F:oxidoreductase activity"/>
    <property type="evidence" value="ECO:0007669"/>
    <property type="project" value="UniProtKB-KW"/>
</dbReference>
<dbReference type="Pfam" id="PF00106">
    <property type="entry name" value="adh_short"/>
    <property type="match status" value="1"/>
</dbReference>
<evidence type="ECO:0000256" key="3">
    <source>
        <dbReference type="RuleBase" id="RU000363"/>
    </source>
</evidence>
<evidence type="ECO:0000313" key="6">
    <source>
        <dbReference type="Proteomes" id="UP000293162"/>
    </source>
</evidence>
<dbReference type="Gene3D" id="3.40.50.720">
    <property type="entry name" value="NAD(P)-binding Rossmann-like Domain"/>
    <property type="match status" value="1"/>
</dbReference>
<evidence type="ECO:0000256" key="2">
    <source>
        <dbReference type="ARBA" id="ARBA00023002"/>
    </source>
</evidence>
<dbReference type="PROSITE" id="PS00061">
    <property type="entry name" value="ADH_SHORT"/>
    <property type="match status" value="1"/>
</dbReference>